<protein>
    <submittedName>
        <fullName evidence="2">Endonuclease/exonuclease/phosphatase family protein</fullName>
    </submittedName>
</protein>
<keyword evidence="2" id="KW-0378">Hydrolase</keyword>
<keyword evidence="3" id="KW-1185">Reference proteome</keyword>
<dbReference type="NCBIfam" id="NF003842">
    <property type="entry name" value="PRK05421.1-4"/>
    <property type="match status" value="1"/>
</dbReference>
<comment type="caution">
    <text evidence="2">The sequence shown here is derived from an EMBL/GenBank/DDBJ whole genome shotgun (WGS) entry which is preliminary data.</text>
</comment>
<name>A0A6L7HSR8_9GAMM</name>
<dbReference type="Proteomes" id="UP000474778">
    <property type="component" value="Unassembled WGS sequence"/>
</dbReference>
<keyword evidence="2" id="KW-0540">Nuclease</keyword>
<dbReference type="NCBIfam" id="NF003840">
    <property type="entry name" value="PRK05421.1-2"/>
    <property type="match status" value="1"/>
</dbReference>
<dbReference type="InterPro" id="IPR036691">
    <property type="entry name" value="Endo/exonu/phosph_ase_sf"/>
</dbReference>
<organism evidence="2 3">
    <name type="scientific">Shewanella insulae</name>
    <dbReference type="NCBI Taxonomy" id="2681496"/>
    <lineage>
        <taxon>Bacteria</taxon>
        <taxon>Pseudomonadati</taxon>
        <taxon>Pseudomonadota</taxon>
        <taxon>Gammaproteobacteria</taxon>
        <taxon>Alteromonadales</taxon>
        <taxon>Shewanellaceae</taxon>
        <taxon>Shewanella</taxon>
    </lineage>
</organism>
<dbReference type="NCBIfam" id="NF003841">
    <property type="entry name" value="PRK05421.1-3"/>
    <property type="match status" value="1"/>
</dbReference>
<feature type="domain" description="Endonuclease/exonuclease/phosphatase" evidence="1">
    <location>
        <begin position="75"/>
        <end position="278"/>
    </location>
</feature>
<dbReference type="EMBL" id="WRPA01000001">
    <property type="protein sequence ID" value="MXR67319.1"/>
    <property type="molecule type" value="Genomic_DNA"/>
</dbReference>
<dbReference type="SUPFAM" id="SSF56219">
    <property type="entry name" value="DNase I-like"/>
    <property type="match status" value="1"/>
</dbReference>
<proteinExistence type="predicted"/>
<evidence type="ECO:0000313" key="3">
    <source>
        <dbReference type="Proteomes" id="UP000474778"/>
    </source>
</evidence>
<sequence>MSQNLHHPRLMQRRGIKSLLLLLLCASVYGAMVYYLNGEPEVMMSEVEPVFVSQCLTAPGGQALDKAGRIRVGVWNIYKQQKRGWQQDLTELARRSELMLLQEAKLNAGFHQYLDGSSLHLVMAKAFSLLKSPVGVMNLATQQARDACAYHAVEPWIRFAKSTLISRYPLSNGQTLLVVNLHGINFDWQLKSYRAQWQQIVQKINLHQGPVILGGDFNTWRGQRMAYIEQLAHRLRLKEAVYEVDKRHRVFGYPLDHLYYRGLSLEAAESFTSQASDHNPIWAEFRLRPLMH</sequence>
<dbReference type="Gene3D" id="3.60.10.10">
    <property type="entry name" value="Endonuclease/exonuclease/phosphatase"/>
    <property type="match status" value="1"/>
</dbReference>
<dbReference type="InterPro" id="IPR005135">
    <property type="entry name" value="Endo/exonuclease/phosphatase"/>
</dbReference>
<dbReference type="AlphaFoldDB" id="A0A6L7HSR8"/>
<gene>
    <name evidence="2" type="ORF">GNT65_01285</name>
</gene>
<reference evidence="2 3" key="1">
    <citation type="submission" date="2019-12" db="EMBL/GenBank/DDBJ databases">
        <title>Shewanella insulae sp. nov., isolated from a tidal flat.</title>
        <authorList>
            <person name="Yoon J.-H."/>
        </authorList>
    </citation>
    <scope>NUCLEOTIDE SEQUENCE [LARGE SCALE GENOMIC DNA]</scope>
    <source>
        <strain evidence="2 3">JBTF-M18</strain>
    </source>
</reference>
<evidence type="ECO:0000259" key="1">
    <source>
        <dbReference type="Pfam" id="PF03372"/>
    </source>
</evidence>
<dbReference type="Pfam" id="PF03372">
    <property type="entry name" value="Exo_endo_phos"/>
    <property type="match status" value="1"/>
</dbReference>
<accession>A0A6L7HSR8</accession>
<dbReference type="GO" id="GO:0004519">
    <property type="term" value="F:endonuclease activity"/>
    <property type="evidence" value="ECO:0007669"/>
    <property type="project" value="UniProtKB-KW"/>
</dbReference>
<dbReference type="GO" id="GO:0004527">
    <property type="term" value="F:exonuclease activity"/>
    <property type="evidence" value="ECO:0007669"/>
    <property type="project" value="UniProtKB-KW"/>
</dbReference>
<keyword evidence="2" id="KW-0269">Exonuclease</keyword>
<keyword evidence="2" id="KW-0255">Endonuclease</keyword>
<evidence type="ECO:0000313" key="2">
    <source>
        <dbReference type="EMBL" id="MXR67319.1"/>
    </source>
</evidence>